<dbReference type="Pfam" id="PF06745">
    <property type="entry name" value="ATPase"/>
    <property type="match status" value="2"/>
</dbReference>
<dbReference type="InterPro" id="IPR010624">
    <property type="entry name" value="KaiC_dom"/>
</dbReference>
<dbReference type="InterPro" id="IPR030665">
    <property type="entry name" value="KaiC"/>
</dbReference>
<comment type="caution">
    <text evidence="9">The sequence shown here is derived from an EMBL/GenBank/DDBJ whole genome shotgun (WGS) entry which is preliminary data.</text>
</comment>
<name>A0ABT4APL0_9BACT</name>
<dbReference type="PANTHER" id="PTHR42926:SF1">
    <property type="entry name" value="CIRCADIAN CLOCK OSCILLATOR PROTEIN KAIC 1"/>
    <property type="match status" value="1"/>
</dbReference>
<evidence type="ECO:0000256" key="7">
    <source>
        <dbReference type="SAM" id="MobiDB-lite"/>
    </source>
</evidence>
<organism evidence="9 10">
    <name type="scientific">Archangium lansingense</name>
    <dbReference type="NCBI Taxonomy" id="2995310"/>
    <lineage>
        <taxon>Bacteria</taxon>
        <taxon>Pseudomonadati</taxon>
        <taxon>Myxococcota</taxon>
        <taxon>Myxococcia</taxon>
        <taxon>Myxococcales</taxon>
        <taxon>Cystobacterineae</taxon>
        <taxon>Archangiaceae</taxon>
        <taxon>Archangium</taxon>
    </lineage>
</organism>
<dbReference type="InterPro" id="IPR014774">
    <property type="entry name" value="KaiC-like_dom"/>
</dbReference>
<reference evidence="9 10" key="1">
    <citation type="submission" date="2022-11" db="EMBL/GenBank/DDBJ databases">
        <title>Minimal conservation of predation-associated metabolite biosynthetic gene clusters underscores biosynthetic potential of Myxococcota including descriptions for ten novel species: Archangium lansinium sp. nov., Myxococcus landrumus sp. nov., Nannocystis bai.</title>
        <authorList>
            <person name="Ahearne A."/>
            <person name="Stevens C."/>
            <person name="Phillips K."/>
        </authorList>
    </citation>
    <scope>NUCLEOTIDE SEQUENCE [LARGE SCALE GENOMIC DNA]</scope>
    <source>
        <strain evidence="9 10">MIWBW</strain>
    </source>
</reference>
<evidence type="ECO:0000256" key="1">
    <source>
        <dbReference type="ARBA" id="ARBA00012513"/>
    </source>
</evidence>
<feature type="compositionally biased region" description="Basic residues" evidence="7">
    <location>
        <begin position="488"/>
        <end position="512"/>
    </location>
</feature>
<accession>A0ABT4APL0</accession>
<keyword evidence="10" id="KW-1185">Reference proteome</keyword>
<dbReference type="Proteomes" id="UP001207654">
    <property type="component" value="Unassembled WGS sequence"/>
</dbReference>
<dbReference type="RefSeq" id="WP_267542582.1">
    <property type="nucleotide sequence ID" value="NZ_JAPNKA010000001.1"/>
</dbReference>
<keyword evidence="6" id="KW-0378">Hydrolase</keyword>
<evidence type="ECO:0000256" key="3">
    <source>
        <dbReference type="ARBA" id="ARBA00022679"/>
    </source>
</evidence>
<evidence type="ECO:0000256" key="6">
    <source>
        <dbReference type="ARBA" id="ARBA00022801"/>
    </source>
</evidence>
<dbReference type="InterPro" id="IPR051347">
    <property type="entry name" value="Circadian_clock_KaiC-rel"/>
</dbReference>
<dbReference type="InterPro" id="IPR027417">
    <property type="entry name" value="P-loop_NTPase"/>
</dbReference>
<evidence type="ECO:0000313" key="10">
    <source>
        <dbReference type="Proteomes" id="UP001207654"/>
    </source>
</evidence>
<evidence type="ECO:0000259" key="8">
    <source>
        <dbReference type="PROSITE" id="PS51146"/>
    </source>
</evidence>
<sequence length="512" mass="56478">MGSVNEAEQSEESARRVSTGSTGLDALLRGGWLHGGTYMVTGAPGTGKTILGNQLCFSHVANGGRAVFITMLSESHGRMMTHLRRMEFFQRDIIGQSLHYVSGYATLKAEGLDGLARLLYRSVREHEATVLVVDGLLAVQESAGSVLAFREFLHGLGVHNALAGCTTLVLTNRQENAADPQFAMVDGVLVLEQQLRGLRAVRTVEVLKLRGEAQLLGRHTFEINAHGIAVYPRLESLYPHPPQDELDLERRQGFGLRQLDEMMLGGVVPHSSTLLLGAPGSGKTLLGLYFLESGARQGETGLYFGFSETKPRLLAKASSVGLELRPWVDSGRLVVEARAAVETLPDALAHEVLSLVERHRVRRLFLDGLEPLLQEPIEPKRAASFLTALINVLRSRGVTTLMSQQTQVIFGPRLEARLEGVEAIVDNILFLRYVELRSQLYRMMSILKMRESGYQAALREFSISTRGIDVAENFESAEAILTGQARPLKAKPKRSRPQKAVRRMPSRKRSRS</sequence>
<feature type="domain" description="KaiC" evidence="8">
    <location>
        <begin position="250"/>
        <end position="484"/>
    </location>
</feature>
<evidence type="ECO:0000256" key="4">
    <source>
        <dbReference type="ARBA" id="ARBA00022737"/>
    </source>
</evidence>
<dbReference type="PROSITE" id="PS51146">
    <property type="entry name" value="KAIC"/>
    <property type="match status" value="2"/>
</dbReference>
<dbReference type="PIRSF" id="PIRSF039117">
    <property type="entry name" value="KaiC"/>
    <property type="match status" value="1"/>
</dbReference>
<keyword evidence="4" id="KW-0677">Repeat</keyword>
<proteinExistence type="predicted"/>
<feature type="domain" description="KaiC" evidence="8">
    <location>
        <begin position="15"/>
        <end position="244"/>
    </location>
</feature>
<protein>
    <recommendedName>
        <fullName evidence="1">non-specific serine/threonine protein kinase</fullName>
        <ecNumber evidence="1">2.7.11.1</ecNumber>
    </recommendedName>
</protein>
<keyword evidence="2" id="KW-0597">Phosphoprotein</keyword>
<dbReference type="PANTHER" id="PTHR42926">
    <property type="match status" value="1"/>
</dbReference>
<evidence type="ECO:0000256" key="2">
    <source>
        <dbReference type="ARBA" id="ARBA00022553"/>
    </source>
</evidence>
<dbReference type="Gene3D" id="3.40.50.300">
    <property type="entry name" value="P-loop containing nucleotide triphosphate hydrolases"/>
    <property type="match status" value="2"/>
</dbReference>
<evidence type="ECO:0000313" key="9">
    <source>
        <dbReference type="EMBL" id="MCY1082794.1"/>
    </source>
</evidence>
<dbReference type="EMBL" id="JAPNKA010000001">
    <property type="protein sequence ID" value="MCY1082794.1"/>
    <property type="molecule type" value="Genomic_DNA"/>
</dbReference>
<dbReference type="SUPFAM" id="SSF52540">
    <property type="entry name" value="P-loop containing nucleoside triphosphate hydrolases"/>
    <property type="match status" value="2"/>
</dbReference>
<keyword evidence="5" id="KW-0418">Kinase</keyword>
<dbReference type="EC" id="2.7.11.1" evidence="1"/>
<gene>
    <name evidence="9" type="ORF">OV287_50925</name>
</gene>
<evidence type="ECO:0000256" key="5">
    <source>
        <dbReference type="ARBA" id="ARBA00022777"/>
    </source>
</evidence>
<feature type="region of interest" description="Disordered" evidence="7">
    <location>
        <begin position="485"/>
        <end position="512"/>
    </location>
</feature>
<keyword evidence="3" id="KW-0808">Transferase</keyword>